<name>I0HLL0_RUBGI</name>
<dbReference type="RefSeq" id="WP_014426773.1">
    <property type="nucleotide sequence ID" value="NC_017075.1"/>
</dbReference>
<dbReference type="PATRIC" id="fig|983917.3.peg.544"/>
<sequence length="154" mass="15893">MIAKPLHLAAGVLAPLCIASFFVATVAAELFGTPQTIATVKALIVTPGLWILLPAMAVLGASGFALGGSRHGRLVEAKRRRMPIVAANGLLVLLPCAIVLARWAAAGRFDAVFYAVQALELAAGATNLALMFASLRDGLQLAGRRRPAVAAGAR</sequence>
<evidence type="ECO:0000313" key="3">
    <source>
        <dbReference type="Proteomes" id="UP000007883"/>
    </source>
</evidence>
<reference evidence="2 3" key="1">
    <citation type="journal article" date="2012" name="J. Bacteriol.">
        <title>Complete genome sequence of phototrophic betaproteobacterium Rubrivivax gelatinosus IL144.</title>
        <authorList>
            <person name="Nagashima S."/>
            <person name="Kamimura A."/>
            <person name="Shimizu T."/>
            <person name="Nakamura-isaki S."/>
            <person name="Aono E."/>
            <person name="Sakamoto K."/>
            <person name="Ichikawa N."/>
            <person name="Nakazawa H."/>
            <person name="Sekine M."/>
            <person name="Yamazaki S."/>
            <person name="Fujita N."/>
            <person name="Shimada K."/>
            <person name="Hanada S."/>
            <person name="Nagashima K.V.P."/>
        </authorList>
    </citation>
    <scope>NUCLEOTIDE SEQUENCE [LARGE SCALE GENOMIC DNA]</scope>
    <source>
        <strain evidence="3">NBRC 100245 / IL144</strain>
    </source>
</reference>
<proteinExistence type="predicted"/>
<dbReference type="STRING" id="983917.RGE_05520"/>
<gene>
    <name evidence="2" type="ordered locus">RGE_05520</name>
</gene>
<feature type="transmembrane region" description="Helical" evidence="1">
    <location>
        <begin position="85"/>
        <end position="105"/>
    </location>
</feature>
<dbReference type="eggNOG" id="COG1018">
    <property type="taxonomic scope" value="Bacteria"/>
</dbReference>
<feature type="transmembrane region" description="Helical" evidence="1">
    <location>
        <begin position="44"/>
        <end position="65"/>
    </location>
</feature>
<dbReference type="AlphaFoldDB" id="I0HLL0"/>
<evidence type="ECO:0000256" key="1">
    <source>
        <dbReference type="SAM" id="Phobius"/>
    </source>
</evidence>
<evidence type="ECO:0000313" key="2">
    <source>
        <dbReference type="EMBL" id="BAL93897.1"/>
    </source>
</evidence>
<feature type="transmembrane region" description="Helical" evidence="1">
    <location>
        <begin position="111"/>
        <end position="135"/>
    </location>
</feature>
<dbReference type="Proteomes" id="UP000007883">
    <property type="component" value="Chromosome"/>
</dbReference>
<keyword evidence="2" id="KW-0449">Lipoprotein</keyword>
<accession>I0HLL0</accession>
<dbReference type="EMBL" id="AP012320">
    <property type="protein sequence ID" value="BAL93897.1"/>
    <property type="molecule type" value="Genomic_DNA"/>
</dbReference>
<keyword evidence="3" id="KW-1185">Reference proteome</keyword>
<keyword evidence="1" id="KW-0812">Transmembrane</keyword>
<keyword evidence="1" id="KW-0472">Membrane</keyword>
<protein>
    <submittedName>
        <fullName evidence="2">Lipoprotein, putative</fullName>
    </submittedName>
</protein>
<organism evidence="2 3">
    <name type="scientific">Rubrivivax gelatinosus (strain NBRC 100245 / IL144)</name>
    <dbReference type="NCBI Taxonomy" id="983917"/>
    <lineage>
        <taxon>Bacteria</taxon>
        <taxon>Pseudomonadati</taxon>
        <taxon>Pseudomonadota</taxon>
        <taxon>Betaproteobacteria</taxon>
        <taxon>Burkholderiales</taxon>
        <taxon>Sphaerotilaceae</taxon>
        <taxon>Rubrivivax</taxon>
    </lineage>
</organism>
<dbReference type="HOGENOM" id="CLU_144109_0_0_4"/>
<keyword evidence="1" id="KW-1133">Transmembrane helix</keyword>
<dbReference type="KEGG" id="rge:RGE_05520"/>